<comment type="similarity">
    <text evidence="10 11">Belongs to the TonB-dependent receptor family.</text>
</comment>
<keyword evidence="5 12" id="KW-0732">Signal</keyword>
<keyword evidence="4 10" id="KW-0812">Transmembrane</keyword>
<dbReference type="AlphaFoldDB" id="A0AAU8LYY1"/>
<sequence>MIPPWKLSLYCTSMALIPLTCILPAQGEESAATAEQQTEQQTEQQVEQQKTYELEPVTVIATKTPKKLLDAPGSVSVITEEQINAFSAEHPFKVLHLTEGVWARQYRGLADYWARPMVRGRRALMQVDGMNWYDYGYYVDTAAVPMSDLEKVDVVRGPFSALYGTMAQTAVVSYTTRIPEGQEIDASVSFGDWNSRFYSFHFADRPFGKSEEGIDEASWADRVLGQRFFYSFSFKSRTSDSYVTTPSYKSLSSIEGAADSSIPVVTGWEKDIDPQTGKTRYKIGDQGNNWYEDYGVFIKTGYDFSENTRLWYSLSASKFEYGWEDGTSLLRDSSGNAVYEGDVYIQDGGKTSLVSLSPSLFTSDTKEKESLVHSLHIDHTVPDLLDLTMMVGFNDKEAGTHYESSSRYKAEDSSLTQADLTATFHLLSDSLLLTVGTQGVQEEATVTDSNLSNASDEDSIISTREKTNGTNQTLGTFVQAEYSPLDPLTLYLGGRYDHWWGSDADYYSSLSGEYYTQHPDTDDGQFSPKASVVYHPLENGTVRASYGQSFTAPSLYYRTSSYYWEGGGTISMASPNPDLKPETNTSWEVGTEWEFWKKRVRVKLTYFENDFEDMIVSTSKNSTLADGTQVIDKTRINADEAEVNGIEAAVEASFTADLRGGLFYTHNWSEYTVTKDSSKLGWEVDEVPTNIWSAWIGYYFTDNLDLNLSYRYCDSRYDDEYAAYGENSYKGDDEYYVMDAKLTYRPSEHLALSVSVDNLLDEEYYEYYKGPGRFALATLSFSY</sequence>
<evidence type="ECO:0000256" key="3">
    <source>
        <dbReference type="ARBA" id="ARBA00022452"/>
    </source>
</evidence>
<evidence type="ECO:0000256" key="10">
    <source>
        <dbReference type="PROSITE-ProRule" id="PRU01360"/>
    </source>
</evidence>
<evidence type="ECO:0000256" key="12">
    <source>
        <dbReference type="SAM" id="SignalP"/>
    </source>
</evidence>
<keyword evidence="8 15" id="KW-0675">Receptor</keyword>
<dbReference type="InterPro" id="IPR012910">
    <property type="entry name" value="Plug_dom"/>
</dbReference>
<dbReference type="InterPro" id="IPR000531">
    <property type="entry name" value="Beta-barrel_TonB"/>
</dbReference>
<feature type="signal peptide" evidence="12">
    <location>
        <begin position="1"/>
        <end position="27"/>
    </location>
</feature>
<feature type="chain" id="PRO_5043616710" evidence="12">
    <location>
        <begin position="28"/>
        <end position="783"/>
    </location>
</feature>
<keyword evidence="3 10" id="KW-1134">Transmembrane beta strand</keyword>
<dbReference type="Pfam" id="PF00593">
    <property type="entry name" value="TonB_dep_Rec_b-barrel"/>
    <property type="match status" value="1"/>
</dbReference>
<evidence type="ECO:0000256" key="8">
    <source>
        <dbReference type="ARBA" id="ARBA00023170"/>
    </source>
</evidence>
<dbReference type="GO" id="GO:0015344">
    <property type="term" value="F:siderophore uptake transmembrane transporter activity"/>
    <property type="evidence" value="ECO:0007669"/>
    <property type="project" value="TreeGrafter"/>
</dbReference>
<dbReference type="GO" id="GO:0009279">
    <property type="term" value="C:cell outer membrane"/>
    <property type="evidence" value="ECO:0007669"/>
    <property type="project" value="UniProtKB-SubCell"/>
</dbReference>
<keyword evidence="6 11" id="KW-0798">TonB box</keyword>
<dbReference type="InterPro" id="IPR037066">
    <property type="entry name" value="Plug_dom_sf"/>
</dbReference>
<dbReference type="PANTHER" id="PTHR30069">
    <property type="entry name" value="TONB-DEPENDENT OUTER MEMBRANE RECEPTOR"/>
    <property type="match status" value="1"/>
</dbReference>
<dbReference type="Gene3D" id="2.170.130.10">
    <property type="entry name" value="TonB-dependent receptor, plug domain"/>
    <property type="match status" value="1"/>
</dbReference>
<evidence type="ECO:0000256" key="11">
    <source>
        <dbReference type="RuleBase" id="RU003357"/>
    </source>
</evidence>
<dbReference type="CDD" id="cd01347">
    <property type="entry name" value="ligand_gated_channel"/>
    <property type="match status" value="1"/>
</dbReference>
<dbReference type="GO" id="GO:0044718">
    <property type="term" value="P:siderophore transmembrane transport"/>
    <property type="evidence" value="ECO:0007669"/>
    <property type="project" value="TreeGrafter"/>
</dbReference>
<proteinExistence type="inferred from homology"/>
<keyword evidence="9 10" id="KW-0998">Cell outer membrane</keyword>
<evidence type="ECO:0000259" key="13">
    <source>
        <dbReference type="Pfam" id="PF00593"/>
    </source>
</evidence>
<dbReference type="EMBL" id="CP159373">
    <property type="protein sequence ID" value="XCN74384.1"/>
    <property type="molecule type" value="Genomic_DNA"/>
</dbReference>
<dbReference type="KEGG" id="eaj:Q3M24_06470"/>
<dbReference type="PANTHER" id="PTHR30069:SF29">
    <property type="entry name" value="HEMOGLOBIN AND HEMOGLOBIN-HAPTOGLOBIN-BINDING PROTEIN 1-RELATED"/>
    <property type="match status" value="1"/>
</dbReference>
<comment type="subcellular location">
    <subcellularLocation>
        <location evidence="1 10">Cell outer membrane</location>
        <topology evidence="1 10">Multi-pass membrane protein</topology>
    </subcellularLocation>
</comment>
<evidence type="ECO:0000256" key="6">
    <source>
        <dbReference type="ARBA" id="ARBA00023077"/>
    </source>
</evidence>
<dbReference type="SUPFAM" id="SSF56935">
    <property type="entry name" value="Porins"/>
    <property type="match status" value="1"/>
</dbReference>
<reference evidence="15" key="1">
    <citation type="journal article" date="2024" name="Syst. Appl. Microbiol.">
        <title>First single-strain enrichments of Electrothrix cable bacteria, description of E. aestuarii sp. nov. and E. rattekaaiensis sp. nov., and proposal of a cable bacteria taxonomy following the rules of the SeqCode.</title>
        <authorList>
            <person name="Plum-Jensen L.E."/>
            <person name="Schramm A."/>
            <person name="Marshall I.P.G."/>
        </authorList>
    </citation>
    <scope>NUCLEOTIDE SEQUENCE</scope>
    <source>
        <strain evidence="15">Rat1</strain>
    </source>
</reference>
<gene>
    <name evidence="15" type="ORF">Q3M24_06470</name>
</gene>
<dbReference type="InterPro" id="IPR039426">
    <property type="entry name" value="TonB-dep_rcpt-like"/>
</dbReference>
<evidence type="ECO:0000256" key="9">
    <source>
        <dbReference type="ARBA" id="ARBA00023237"/>
    </source>
</evidence>
<evidence type="ECO:0000313" key="15">
    <source>
        <dbReference type="EMBL" id="XCN74384.1"/>
    </source>
</evidence>
<evidence type="ECO:0000259" key="14">
    <source>
        <dbReference type="Pfam" id="PF07715"/>
    </source>
</evidence>
<accession>A0AAU8LYY1</accession>
<feature type="domain" description="TonB-dependent receptor plug" evidence="14">
    <location>
        <begin position="68"/>
        <end position="167"/>
    </location>
</feature>
<keyword evidence="2 10" id="KW-0813">Transport</keyword>
<protein>
    <submittedName>
        <fullName evidence="15">TonB-dependent receptor</fullName>
    </submittedName>
</protein>
<dbReference type="Gene3D" id="2.40.170.20">
    <property type="entry name" value="TonB-dependent receptor, beta-barrel domain"/>
    <property type="match status" value="1"/>
</dbReference>
<evidence type="ECO:0000256" key="7">
    <source>
        <dbReference type="ARBA" id="ARBA00023136"/>
    </source>
</evidence>
<dbReference type="Pfam" id="PF07715">
    <property type="entry name" value="Plug"/>
    <property type="match status" value="1"/>
</dbReference>
<evidence type="ECO:0000256" key="2">
    <source>
        <dbReference type="ARBA" id="ARBA00022448"/>
    </source>
</evidence>
<feature type="domain" description="TonB-dependent receptor-like beta-barrel" evidence="13">
    <location>
        <begin position="272"/>
        <end position="759"/>
    </location>
</feature>
<evidence type="ECO:0000256" key="5">
    <source>
        <dbReference type="ARBA" id="ARBA00022729"/>
    </source>
</evidence>
<name>A0AAU8LYY1_9BACT</name>
<keyword evidence="7 10" id="KW-0472">Membrane</keyword>
<organism evidence="15">
    <name type="scientific">Candidatus Electrothrix aestuarii</name>
    <dbReference type="NCBI Taxonomy" id="3062594"/>
    <lineage>
        <taxon>Bacteria</taxon>
        <taxon>Pseudomonadati</taxon>
        <taxon>Thermodesulfobacteriota</taxon>
        <taxon>Desulfobulbia</taxon>
        <taxon>Desulfobulbales</taxon>
        <taxon>Desulfobulbaceae</taxon>
        <taxon>Candidatus Electrothrix</taxon>
    </lineage>
</organism>
<reference evidence="15" key="2">
    <citation type="submission" date="2024-06" db="EMBL/GenBank/DDBJ databases">
        <authorList>
            <person name="Plum-Jensen L.E."/>
            <person name="Schramm A."/>
            <person name="Marshall I.P.G."/>
        </authorList>
    </citation>
    <scope>NUCLEOTIDE SEQUENCE</scope>
    <source>
        <strain evidence="15">Rat1</strain>
    </source>
</reference>
<dbReference type="PROSITE" id="PS52016">
    <property type="entry name" value="TONB_DEPENDENT_REC_3"/>
    <property type="match status" value="1"/>
</dbReference>
<evidence type="ECO:0000256" key="4">
    <source>
        <dbReference type="ARBA" id="ARBA00022692"/>
    </source>
</evidence>
<dbReference type="InterPro" id="IPR036942">
    <property type="entry name" value="Beta-barrel_TonB_sf"/>
</dbReference>
<evidence type="ECO:0000256" key="1">
    <source>
        <dbReference type="ARBA" id="ARBA00004571"/>
    </source>
</evidence>